<dbReference type="Gene3D" id="3.20.20.60">
    <property type="entry name" value="Phosphoenolpyruvate-binding domains"/>
    <property type="match status" value="2"/>
</dbReference>
<dbReference type="GO" id="GO:0016301">
    <property type="term" value="F:kinase activity"/>
    <property type="evidence" value="ECO:0007669"/>
    <property type="project" value="UniProtKB-KW"/>
</dbReference>
<evidence type="ECO:0000313" key="13">
    <source>
        <dbReference type="EMBL" id="CAA9890742.1"/>
    </source>
</evidence>
<keyword evidence="10" id="KW-0324">Glycolysis</keyword>
<protein>
    <recommendedName>
        <fullName evidence="3">pyruvate kinase</fullName>
        <ecNumber evidence="3">2.7.1.40</ecNumber>
    </recommendedName>
</protein>
<comment type="similarity">
    <text evidence="2">Belongs to the pyruvate kinase family.</text>
</comment>
<evidence type="ECO:0000256" key="6">
    <source>
        <dbReference type="ARBA" id="ARBA00022741"/>
    </source>
</evidence>
<dbReference type="InterPro" id="IPR011037">
    <property type="entry name" value="Pyrv_Knase-like_insert_dom_sf"/>
</dbReference>
<keyword evidence="9" id="KW-0460">Magnesium</keyword>
<accession>A0A8S0XSG3</accession>
<dbReference type="EMBL" id="CADCXN010000056">
    <property type="protein sequence ID" value="CAA9890742.1"/>
    <property type="molecule type" value="Genomic_DNA"/>
</dbReference>
<dbReference type="AlphaFoldDB" id="A0A8S0XSG3"/>
<proteinExistence type="inferred from homology"/>
<comment type="caution">
    <text evidence="13">The sequence shown here is derived from an EMBL/GenBank/DDBJ whole genome shotgun (WGS) entry which is preliminary data.</text>
</comment>
<comment type="pathway">
    <text evidence="1">Carbohydrate degradation; glycolysis; pyruvate from D-glyceraldehyde 3-phosphate: step 5/5.</text>
</comment>
<dbReference type="GO" id="GO:0000287">
    <property type="term" value="F:magnesium ion binding"/>
    <property type="evidence" value="ECO:0007669"/>
    <property type="project" value="InterPro"/>
</dbReference>
<gene>
    <name evidence="13" type="ORF">METHB2_280024</name>
</gene>
<feature type="domain" description="Pyruvate kinase barrel" evidence="12">
    <location>
        <begin position="181"/>
        <end position="262"/>
    </location>
</feature>
<evidence type="ECO:0000256" key="1">
    <source>
        <dbReference type="ARBA" id="ARBA00004997"/>
    </source>
</evidence>
<name>A0A8S0XSG3_9GAMM</name>
<dbReference type="GO" id="GO:0004743">
    <property type="term" value="F:pyruvate kinase activity"/>
    <property type="evidence" value="ECO:0007669"/>
    <property type="project" value="UniProtKB-EC"/>
</dbReference>
<dbReference type="GO" id="GO:0005524">
    <property type="term" value="F:ATP binding"/>
    <property type="evidence" value="ECO:0007669"/>
    <property type="project" value="UniProtKB-KW"/>
</dbReference>
<dbReference type="SUPFAM" id="SSF51621">
    <property type="entry name" value="Phosphoenolpyruvate/pyruvate domain"/>
    <property type="match status" value="1"/>
</dbReference>
<keyword evidence="14" id="KW-1185">Reference proteome</keyword>
<keyword evidence="6" id="KW-0547">Nucleotide-binding</keyword>
<keyword evidence="11 13" id="KW-0670">Pyruvate</keyword>
<evidence type="ECO:0000256" key="5">
    <source>
        <dbReference type="ARBA" id="ARBA00022723"/>
    </source>
</evidence>
<keyword evidence="5" id="KW-0479">Metal-binding</keyword>
<sequence>MQRPLGFIKLSYFLINLDFLKCSVYELITLAMSDTKKIAPDPYEEVLKQILAEIAGLRQEIEINANQRLQKYRHNYHSGYFSKSACNLAHYLAMRQFDLRHLQDRLAQAGLSSLGRAEASVLSTLDSLIDVLKRATDKHYLPGEKNPSEYGFNRGQQLLEQHTIELFGPFHEHDEHGRAHVMVTLDTEASRDYTLVSSLLEKGMTCARINCAHDDPVIWQGMIRNVRRAETEVGRPCRILMDIAGHKIRTGPIATGPSIHHIRVQKDRTGKVVAPGYLILTIGAQSPSVDSSLFSVSIPKSLHKKLAPGMTLSFIDNQNKQRYLKVEKALSDMDWLVSCDKTAYLVSGCTLMPATPQQAGNPNSVEQFTLGEFSGEPLDIHVFKNDLLLLTAGNIDGKPAQYDEEVLIHPAQIGCTLSSAIEKLETGQPVWIDDGKLGAIVETVTGQGALLRVTVAKAGGVRIKSDKGINFPGAEFNLPPLTQKDLIDLDFVCAHTDLVGFSFVETLEGMERLISELAKRHASDLPVIAKIETDRAVKNLPDIILGTIGRHNLGIMIARGDLAVELGSARLAEIQEELLWLCEAAHVPVIWATQVLESIAKKGTRSRPEFTDAAMAVRAECVMLNKGPYILDAIEALVNVMTRMHEHQRKKFSRLRALHW</sequence>
<evidence type="ECO:0000256" key="10">
    <source>
        <dbReference type="ARBA" id="ARBA00023152"/>
    </source>
</evidence>
<keyword evidence="8" id="KW-0067">ATP-binding</keyword>
<evidence type="ECO:0000313" key="14">
    <source>
        <dbReference type="Proteomes" id="UP000494216"/>
    </source>
</evidence>
<evidence type="ECO:0000259" key="12">
    <source>
        <dbReference type="Pfam" id="PF00224"/>
    </source>
</evidence>
<evidence type="ECO:0000256" key="4">
    <source>
        <dbReference type="ARBA" id="ARBA00022679"/>
    </source>
</evidence>
<dbReference type="GO" id="GO:0030955">
    <property type="term" value="F:potassium ion binding"/>
    <property type="evidence" value="ECO:0007669"/>
    <property type="project" value="InterPro"/>
</dbReference>
<dbReference type="PANTHER" id="PTHR11817">
    <property type="entry name" value="PYRUVATE KINASE"/>
    <property type="match status" value="1"/>
</dbReference>
<evidence type="ECO:0000256" key="3">
    <source>
        <dbReference type="ARBA" id="ARBA00012142"/>
    </source>
</evidence>
<dbReference type="InterPro" id="IPR015793">
    <property type="entry name" value="Pyrv_Knase_brl"/>
</dbReference>
<dbReference type="Pfam" id="PF00224">
    <property type="entry name" value="PK"/>
    <property type="match status" value="2"/>
</dbReference>
<dbReference type="InterPro" id="IPR001697">
    <property type="entry name" value="Pyr_Knase"/>
</dbReference>
<evidence type="ECO:0000256" key="2">
    <source>
        <dbReference type="ARBA" id="ARBA00008663"/>
    </source>
</evidence>
<feature type="domain" description="Pyruvate kinase barrel" evidence="12">
    <location>
        <begin position="412"/>
        <end position="625"/>
    </location>
</feature>
<evidence type="ECO:0000256" key="11">
    <source>
        <dbReference type="ARBA" id="ARBA00023317"/>
    </source>
</evidence>
<keyword evidence="4 13" id="KW-0808">Transferase</keyword>
<dbReference type="NCBIfam" id="NF011314">
    <property type="entry name" value="PRK14725.1"/>
    <property type="match status" value="1"/>
</dbReference>
<dbReference type="InterPro" id="IPR040442">
    <property type="entry name" value="Pyrv_kinase-like_dom_sf"/>
</dbReference>
<dbReference type="EC" id="2.7.1.40" evidence="3"/>
<evidence type="ECO:0000256" key="8">
    <source>
        <dbReference type="ARBA" id="ARBA00022840"/>
    </source>
</evidence>
<dbReference type="SUPFAM" id="SSF50800">
    <property type="entry name" value="PK beta-barrel domain-like"/>
    <property type="match status" value="1"/>
</dbReference>
<evidence type="ECO:0000256" key="7">
    <source>
        <dbReference type="ARBA" id="ARBA00022777"/>
    </source>
</evidence>
<evidence type="ECO:0000256" key="9">
    <source>
        <dbReference type="ARBA" id="ARBA00022842"/>
    </source>
</evidence>
<dbReference type="InterPro" id="IPR015813">
    <property type="entry name" value="Pyrv/PenolPyrv_kinase-like_dom"/>
</dbReference>
<reference evidence="13 14" key="1">
    <citation type="submission" date="2020-02" db="EMBL/GenBank/DDBJ databases">
        <authorList>
            <person name="Hogendoorn C."/>
        </authorList>
    </citation>
    <scope>NUCLEOTIDE SEQUENCE [LARGE SCALE GENOMIC DNA]</scope>
    <source>
        <strain evidence="13">METHB21</strain>
    </source>
</reference>
<organism evidence="13 14">
    <name type="scientific">Candidatus Methylobacter favarea</name>
    <dbReference type="NCBI Taxonomy" id="2707345"/>
    <lineage>
        <taxon>Bacteria</taxon>
        <taxon>Pseudomonadati</taxon>
        <taxon>Pseudomonadota</taxon>
        <taxon>Gammaproteobacteria</taxon>
        <taxon>Methylococcales</taxon>
        <taxon>Methylococcaceae</taxon>
        <taxon>Methylobacter</taxon>
    </lineage>
</organism>
<keyword evidence="7 13" id="KW-0418">Kinase</keyword>
<dbReference type="Proteomes" id="UP000494216">
    <property type="component" value="Unassembled WGS sequence"/>
</dbReference>